<dbReference type="EMBL" id="JAGKHQ010000004">
    <property type="protein sequence ID" value="KAG7518133.1"/>
    <property type="molecule type" value="Genomic_DNA"/>
</dbReference>
<dbReference type="AlphaFoldDB" id="A0AAV6SL60"/>
<evidence type="ECO:0000256" key="1">
    <source>
        <dbReference type="SAM" id="MobiDB-lite"/>
    </source>
</evidence>
<reference evidence="2 3" key="1">
    <citation type="journal article" date="2021" name="Sci. Rep.">
        <title>Chromosome anchoring in Senegalese sole (Solea senegalensis) reveals sex-associated markers and genome rearrangements in flatfish.</title>
        <authorList>
            <person name="Guerrero-Cozar I."/>
            <person name="Gomez-Garrido J."/>
            <person name="Berbel C."/>
            <person name="Martinez-Blanch J.F."/>
            <person name="Alioto T."/>
            <person name="Claros M.G."/>
            <person name="Gagnaire P.A."/>
            <person name="Manchado M."/>
        </authorList>
    </citation>
    <scope>NUCLEOTIDE SEQUENCE [LARGE SCALE GENOMIC DNA]</scope>
    <source>
        <strain evidence="2">Sse05_10M</strain>
    </source>
</reference>
<gene>
    <name evidence="2" type="ORF">JOB18_026326</name>
</gene>
<feature type="compositionally biased region" description="Basic and acidic residues" evidence="1">
    <location>
        <begin position="60"/>
        <end position="72"/>
    </location>
</feature>
<organism evidence="2 3">
    <name type="scientific">Solea senegalensis</name>
    <name type="common">Senegalese sole</name>
    <dbReference type="NCBI Taxonomy" id="28829"/>
    <lineage>
        <taxon>Eukaryota</taxon>
        <taxon>Metazoa</taxon>
        <taxon>Chordata</taxon>
        <taxon>Craniata</taxon>
        <taxon>Vertebrata</taxon>
        <taxon>Euteleostomi</taxon>
        <taxon>Actinopterygii</taxon>
        <taxon>Neopterygii</taxon>
        <taxon>Teleostei</taxon>
        <taxon>Neoteleostei</taxon>
        <taxon>Acanthomorphata</taxon>
        <taxon>Carangaria</taxon>
        <taxon>Pleuronectiformes</taxon>
        <taxon>Pleuronectoidei</taxon>
        <taxon>Soleidae</taxon>
        <taxon>Solea</taxon>
    </lineage>
</organism>
<dbReference type="Proteomes" id="UP000693946">
    <property type="component" value="Linkage Group LG12"/>
</dbReference>
<accession>A0AAV6SL60</accession>
<evidence type="ECO:0000313" key="3">
    <source>
        <dbReference type="Proteomes" id="UP000693946"/>
    </source>
</evidence>
<protein>
    <submittedName>
        <fullName evidence="2">Uncharacterized protein</fullName>
    </submittedName>
</protein>
<keyword evidence="3" id="KW-1185">Reference proteome</keyword>
<proteinExistence type="predicted"/>
<name>A0AAV6SL60_SOLSE</name>
<comment type="caution">
    <text evidence="2">The sequence shown here is derived from an EMBL/GenBank/DDBJ whole genome shotgun (WGS) entry which is preliminary data.</text>
</comment>
<feature type="region of interest" description="Disordered" evidence="1">
    <location>
        <begin position="49"/>
        <end position="72"/>
    </location>
</feature>
<sequence length="72" mass="7726">MTGLNQHMPMPMDDDTLGACIQKVFVKQPSGEAFRQKVGSRHVSEVVVPAGEGGAPGRPRQGENKHDAGTRQ</sequence>
<evidence type="ECO:0000313" key="2">
    <source>
        <dbReference type="EMBL" id="KAG7518133.1"/>
    </source>
</evidence>